<sequence length="201" mass="22674">MEPSPECYPASFVSTKDMESADNVDNADSKENTLEDANAAEVNEYIVTEDDVDMHADGDGLMGEDIIIKHDNSGGIVAKADQVSDYVYRPLQLTGTRSNEASLDETDSDVDVDEDSDSMPLSAADLDMLMRDGQKKRLFYQFLSSHLKYDRKQVKMTNSTLVPILVPIGPSLLRRDRPEYQEKYCHLMLLLFKPWRRASDL</sequence>
<protein>
    <submittedName>
        <fullName evidence="1">Uncharacterized protein</fullName>
    </submittedName>
</protein>
<evidence type="ECO:0000313" key="2">
    <source>
        <dbReference type="Proteomes" id="UP001148662"/>
    </source>
</evidence>
<proteinExistence type="predicted"/>
<gene>
    <name evidence="1" type="ORF">NM688_g1410</name>
</gene>
<reference evidence="1" key="1">
    <citation type="submission" date="2022-07" db="EMBL/GenBank/DDBJ databases">
        <title>Genome Sequence of Phlebia brevispora.</title>
        <authorList>
            <person name="Buettner E."/>
        </authorList>
    </citation>
    <scope>NUCLEOTIDE SEQUENCE</scope>
    <source>
        <strain evidence="1">MPL23</strain>
    </source>
</reference>
<name>A0ACC1TBE0_9APHY</name>
<evidence type="ECO:0000313" key="1">
    <source>
        <dbReference type="EMBL" id="KAJ3557567.1"/>
    </source>
</evidence>
<organism evidence="1 2">
    <name type="scientific">Phlebia brevispora</name>
    <dbReference type="NCBI Taxonomy" id="194682"/>
    <lineage>
        <taxon>Eukaryota</taxon>
        <taxon>Fungi</taxon>
        <taxon>Dikarya</taxon>
        <taxon>Basidiomycota</taxon>
        <taxon>Agaricomycotina</taxon>
        <taxon>Agaricomycetes</taxon>
        <taxon>Polyporales</taxon>
        <taxon>Meruliaceae</taxon>
        <taxon>Phlebia</taxon>
    </lineage>
</organism>
<dbReference type="EMBL" id="JANHOG010000148">
    <property type="protein sequence ID" value="KAJ3557567.1"/>
    <property type="molecule type" value="Genomic_DNA"/>
</dbReference>
<dbReference type="Proteomes" id="UP001148662">
    <property type="component" value="Unassembled WGS sequence"/>
</dbReference>
<keyword evidence="2" id="KW-1185">Reference proteome</keyword>
<comment type="caution">
    <text evidence="1">The sequence shown here is derived from an EMBL/GenBank/DDBJ whole genome shotgun (WGS) entry which is preliminary data.</text>
</comment>
<accession>A0ACC1TBE0</accession>